<dbReference type="InterPro" id="IPR009030">
    <property type="entry name" value="Growth_fac_rcpt_cys_sf"/>
</dbReference>
<dbReference type="SUPFAM" id="SSF57184">
    <property type="entry name" value="Growth factor receptor domain"/>
    <property type="match status" value="1"/>
</dbReference>
<dbReference type="SMART" id="SM00089">
    <property type="entry name" value="PKD"/>
    <property type="match status" value="2"/>
</dbReference>
<keyword evidence="4" id="KW-0472">Membrane</keyword>
<dbReference type="EMBL" id="HG994584">
    <property type="protein sequence ID" value="CAF2937401.1"/>
    <property type="molecule type" value="Genomic_DNA"/>
</dbReference>
<keyword evidence="2" id="KW-0812">Transmembrane</keyword>
<protein>
    <submittedName>
        <fullName evidence="8">(salmon louse) hypothetical protein</fullName>
    </submittedName>
</protein>
<dbReference type="CDD" id="cd19941">
    <property type="entry name" value="TIL"/>
    <property type="match status" value="1"/>
</dbReference>
<evidence type="ECO:0000313" key="9">
    <source>
        <dbReference type="Proteomes" id="UP000675881"/>
    </source>
</evidence>
<feature type="domain" description="PKD/Chitinase" evidence="6">
    <location>
        <begin position="266"/>
        <end position="356"/>
    </location>
</feature>
<dbReference type="InterPro" id="IPR022409">
    <property type="entry name" value="PKD/Chitinase_dom"/>
</dbReference>
<dbReference type="GO" id="GO:0016020">
    <property type="term" value="C:membrane"/>
    <property type="evidence" value="ECO:0007669"/>
    <property type="project" value="UniProtKB-SubCell"/>
</dbReference>
<organism evidence="8 9">
    <name type="scientific">Lepeophtheirus salmonis</name>
    <name type="common">Salmon louse</name>
    <name type="synonym">Caligus salmonis</name>
    <dbReference type="NCBI Taxonomy" id="72036"/>
    <lineage>
        <taxon>Eukaryota</taxon>
        <taxon>Metazoa</taxon>
        <taxon>Ecdysozoa</taxon>
        <taxon>Arthropoda</taxon>
        <taxon>Crustacea</taxon>
        <taxon>Multicrustacea</taxon>
        <taxon>Hexanauplia</taxon>
        <taxon>Copepoda</taxon>
        <taxon>Siphonostomatoida</taxon>
        <taxon>Caligidae</taxon>
        <taxon>Lepeophtheirus</taxon>
    </lineage>
</organism>
<evidence type="ECO:0000256" key="3">
    <source>
        <dbReference type="ARBA" id="ARBA00022989"/>
    </source>
</evidence>
<evidence type="ECO:0000259" key="6">
    <source>
        <dbReference type="SMART" id="SM00089"/>
    </source>
</evidence>
<proteinExistence type="predicted"/>
<name>A0A7R8H8U8_LEPSM</name>
<dbReference type="InterPro" id="IPR035986">
    <property type="entry name" value="PKD_dom_sf"/>
</dbReference>
<comment type="subcellular location">
    <subcellularLocation>
        <location evidence="1">Membrane</location>
    </subcellularLocation>
</comment>
<feature type="domain" description="PKD/Chitinase" evidence="6">
    <location>
        <begin position="146"/>
        <end position="234"/>
    </location>
</feature>
<dbReference type="InterPro" id="IPR013783">
    <property type="entry name" value="Ig-like_fold"/>
</dbReference>
<keyword evidence="3" id="KW-1133">Transmembrane helix</keyword>
<dbReference type="PANTHER" id="PTHR46182:SF2">
    <property type="entry name" value="FI19480P1"/>
    <property type="match status" value="1"/>
</dbReference>
<dbReference type="InterPro" id="IPR029865">
    <property type="entry name" value="KIAA0319-like"/>
</dbReference>
<evidence type="ECO:0000259" key="7">
    <source>
        <dbReference type="SMART" id="SM00181"/>
    </source>
</evidence>
<dbReference type="Proteomes" id="UP000675881">
    <property type="component" value="Chromosome 5"/>
</dbReference>
<dbReference type="Gene3D" id="2.60.40.10">
    <property type="entry name" value="Immunoglobulins"/>
    <property type="match status" value="3"/>
</dbReference>
<reference evidence="8" key="1">
    <citation type="submission" date="2021-02" db="EMBL/GenBank/DDBJ databases">
        <authorList>
            <person name="Bekaert M."/>
        </authorList>
    </citation>
    <scope>NUCLEOTIDE SEQUENCE</scope>
    <source>
        <strain evidence="8">IoA-00</strain>
    </source>
</reference>
<dbReference type="GO" id="GO:0001764">
    <property type="term" value="P:neuron migration"/>
    <property type="evidence" value="ECO:0007669"/>
    <property type="project" value="TreeGrafter"/>
</dbReference>
<feature type="domain" description="EGF-like" evidence="7">
    <location>
        <begin position="87"/>
        <end position="130"/>
    </location>
</feature>
<evidence type="ECO:0000256" key="1">
    <source>
        <dbReference type="ARBA" id="ARBA00004370"/>
    </source>
</evidence>
<dbReference type="SUPFAM" id="SSF49299">
    <property type="entry name" value="PKD domain"/>
    <property type="match status" value="1"/>
</dbReference>
<accession>A0A7R8H8U8</accession>
<dbReference type="AlphaFoldDB" id="A0A7R8H8U8"/>
<keyword evidence="5" id="KW-0325">Glycoprotein</keyword>
<dbReference type="FunFam" id="2.60.40.10:FF:000257">
    <property type="entry name" value="Dyslexia-associated protein KIAA0319-like"/>
    <property type="match status" value="1"/>
</dbReference>
<dbReference type="SMART" id="SM00181">
    <property type="entry name" value="EGF"/>
    <property type="match status" value="2"/>
</dbReference>
<sequence length="687" mass="76356">MCFPALFHSIVSHPVAQIHPATKHFLYEKNNTLACYKVTCKEVENCLPKADEKGNSTHVVLVRSGLSQNWETLLAQHQVLLPKKSTTCEVGLDLATCHENEVCTPVNAKSRNGKCQCKEGYTYDSNGQCTKAYINVPSTPEPTRITVEISSKNITLPKNSASLTAFAIPEASNGEKYEYEWVLISNQTSGVMENGNNPTLTVKNLIQGTYRFKVVVRGKSVIGDAFGNITVFPEKDIRLTVTDSDGVSDSTNSTLLVLPQKDYPPTANAGEDIIIYLPQDNVILNGNRSTDDHGIVSWEWKRAPSDTDLAADIQDVRTPYPKISNLVKGVYTFVLKVSDVKNQVSEGTVTVYVRDPINVPPKANAGEDKELSLPVNWITLDGSLSKDDINISSYSWTQESGPSDSKIINASAQVTNVTNLTKVNGSKSTDDFRIAKWEWIRDENSLAAGKIIGNSTFESVLYLTDVVTGEYIFRLKIILTKKEILQLILNENLDALTSSLLDRILERIKLSIVRGDDTTMKIELISLFPQLDSNFEIILKGVDVLKTLQTKLRTDPDILELKVINLDTLVCQNNCSGHGKCHQATRTCICQPFWIENFVRRQLMDGKSNCEWSIIYNKKIPGKLTMKRRYTKLGQHDQDMELRSPYTSSLMESETDSDEEILFENAANGSVLGNGGTLTNRNVSAHT</sequence>
<dbReference type="FunFam" id="2.60.40.10:FF:000061">
    <property type="entry name" value="Dyslexia-associated protein KIAA0319 homolog"/>
    <property type="match status" value="1"/>
</dbReference>
<feature type="domain" description="EGF-like" evidence="7">
    <location>
        <begin position="570"/>
        <end position="611"/>
    </location>
</feature>
<evidence type="ECO:0000256" key="5">
    <source>
        <dbReference type="ARBA" id="ARBA00023180"/>
    </source>
</evidence>
<gene>
    <name evidence="8" type="ORF">LSAA_10202</name>
</gene>
<dbReference type="Pfam" id="PF22352">
    <property type="entry name" value="K319L-like_PKD"/>
    <property type="match status" value="3"/>
</dbReference>
<evidence type="ECO:0000256" key="4">
    <source>
        <dbReference type="ARBA" id="ARBA00023136"/>
    </source>
</evidence>
<dbReference type="GO" id="GO:0031410">
    <property type="term" value="C:cytoplasmic vesicle"/>
    <property type="evidence" value="ECO:0007669"/>
    <property type="project" value="TreeGrafter"/>
</dbReference>
<dbReference type="InterPro" id="IPR000742">
    <property type="entry name" value="EGF"/>
</dbReference>
<keyword evidence="9" id="KW-1185">Reference proteome</keyword>
<evidence type="ECO:0000313" key="8">
    <source>
        <dbReference type="EMBL" id="CAF2937401.1"/>
    </source>
</evidence>
<dbReference type="OrthoDB" id="536372at2759"/>
<dbReference type="PANTHER" id="PTHR46182">
    <property type="entry name" value="FI19480P1"/>
    <property type="match status" value="1"/>
</dbReference>
<evidence type="ECO:0000256" key="2">
    <source>
        <dbReference type="ARBA" id="ARBA00022692"/>
    </source>
</evidence>